<evidence type="ECO:0000313" key="2">
    <source>
        <dbReference type="EMBL" id="SCL75007.1"/>
    </source>
</evidence>
<sequence length="185" mass="20850">MSTIRGPAGVRDVCARLRSAGTRRELATILYREVSGYSLFDLQEVRARVERDLRSVPAGYRRRLYPSVMDQIFETHHTLISAARRGGLEDGERPLPGEYQDFCDMVEKTCLAGDEEERHLELLYFLLAAFNIFVLDRPAHPVGTPFPGGFEVEVRNGEYLCPVREKADDVPNALCPYCPAKQSDG</sequence>
<dbReference type="EMBL" id="FMID01000023">
    <property type="protein sequence ID" value="SCL75007.1"/>
    <property type="molecule type" value="Genomic_DNA"/>
</dbReference>
<dbReference type="AlphaFoldDB" id="A0A1M4MJH3"/>
<dbReference type="RefSeq" id="WP_074369294.1">
    <property type="nucleotide sequence ID" value="NZ_FMID01000023.1"/>
</dbReference>
<proteinExistence type="inferred from homology"/>
<name>A0A1M4MJH3_9EURY</name>
<organism evidence="2 3">
    <name type="scientific">Methanoculleus chikugoensis</name>
    <dbReference type="NCBI Taxonomy" id="118126"/>
    <lineage>
        <taxon>Archaea</taxon>
        <taxon>Methanobacteriati</taxon>
        <taxon>Methanobacteriota</taxon>
        <taxon>Stenosarchaea group</taxon>
        <taxon>Methanomicrobia</taxon>
        <taxon>Methanomicrobiales</taxon>
        <taxon>Methanomicrobiaceae</taxon>
        <taxon>Methanoculleus</taxon>
    </lineage>
</organism>
<reference evidence="2 3" key="1">
    <citation type="submission" date="2016-08" db="EMBL/GenBank/DDBJ databases">
        <authorList>
            <person name="Seilhamer J.J."/>
        </authorList>
    </citation>
    <scope>NUCLEOTIDE SEQUENCE [LARGE SCALE GENOMIC DNA]</scope>
    <source>
        <strain evidence="2">L21-II-0</strain>
    </source>
</reference>
<dbReference type="Pfam" id="PF09888">
    <property type="entry name" value="DUF2115"/>
    <property type="match status" value="1"/>
</dbReference>
<gene>
    <name evidence="2" type="ORF">L21_0895</name>
</gene>
<dbReference type="InterPro" id="IPR019215">
    <property type="entry name" value="DUF2115"/>
</dbReference>
<dbReference type="OrthoDB" id="81482at2157"/>
<dbReference type="HAMAP" id="MF_00763">
    <property type="entry name" value="UPF0305"/>
    <property type="match status" value="1"/>
</dbReference>
<accession>A0A1M4MJH3</accession>
<evidence type="ECO:0000256" key="1">
    <source>
        <dbReference type="HAMAP-Rule" id="MF_00763"/>
    </source>
</evidence>
<protein>
    <recommendedName>
        <fullName evidence="1">UPF0305 protein L21_0895</fullName>
    </recommendedName>
</protein>
<evidence type="ECO:0000313" key="3">
    <source>
        <dbReference type="Proteomes" id="UP000184671"/>
    </source>
</evidence>
<comment type="similarity">
    <text evidence="1">Belongs to the UPF0305 family.</text>
</comment>
<dbReference type="Proteomes" id="UP000184671">
    <property type="component" value="Unassembled WGS sequence"/>
</dbReference>